<dbReference type="Gene3D" id="3.30.450.20">
    <property type="entry name" value="PAS domain"/>
    <property type="match status" value="2"/>
</dbReference>
<dbReference type="OrthoDB" id="9809348at2"/>
<protein>
    <submittedName>
        <fullName evidence="7">Multi-sensor signal transduction histidine kinase</fullName>
    </submittedName>
</protein>
<evidence type="ECO:0000256" key="1">
    <source>
        <dbReference type="ARBA" id="ARBA00004370"/>
    </source>
</evidence>
<evidence type="ECO:0000256" key="5">
    <source>
        <dbReference type="SAM" id="Phobius"/>
    </source>
</evidence>
<dbReference type="InterPro" id="IPR003660">
    <property type="entry name" value="HAMP_dom"/>
</dbReference>
<dbReference type="PROSITE" id="PS50885">
    <property type="entry name" value="HAMP"/>
    <property type="match status" value="1"/>
</dbReference>
<evidence type="ECO:0000313" key="7">
    <source>
        <dbReference type="EMBL" id="CUO17822.1"/>
    </source>
</evidence>
<evidence type="ECO:0000313" key="8">
    <source>
        <dbReference type="Proteomes" id="UP000095558"/>
    </source>
</evidence>
<evidence type="ECO:0000256" key="3">
    <source>
        <dbReference type="ARBA" id="ARBA00022679"/>
    </source>
</evidence>
<dbReference type="PANTHER" id="PTHR34220:SF7">
    <property type="entry name" value="SENSOR HISTIDINE KINASE YPDA"/>
    <property type="match status" value="1"/>
</dbReference>
<dbReference type="GO" id="GO:0016020">
    <property type="term" value="C:membrane"/>
    <property type="evidence" value="ECO:0007669"/>
    <property type="project" value="UniProtKB-SubCell"/>
</dbReference>
<evidence type="ECO:0000256" key="2">
    <source>
        <dbReference type="ARBA" id="ARBA00022553"/>
    </source>
</evidence>
<dbReference type="GO" id="GO:0000155">
    <property type="term" value="F:phosphorelay sensor kinase activity"/>
    <property type="evidence" value="ECO:0007669"/>
    <property type="project" value="InterPro"/>
</dbReference>
<feature type="transmembrane region" description="Helical" evidence="5">
    <location>
        <begin position="294"/>
        <end position="317"/>
    </location>
</feature>
<dbReference type="InterPro" id="IPR003594">
    <property type="entry name" value="HATPase_dom"/>
</dbReference>
<dbReference type="Proteomes" id="UP000095558">
    <property type="component" value="Unassembled WGS sequence"/>
</dbReference>
<evidence type="ECO:0000259" key="6">
    <source>
        <dbReference type="PROSITE" id="PS50885"/>
    </source>
</evidence>
<dbReference type="InterPro" id="IPR050640">
    <property type="entry name" value="Bact_2-comp_sensor_kinase"/>
</dbReference>
<comment type="subcellular location">
    <subcellularLocation>
        <location evidence="1">Membrane</location>
    </subcellularLocation>
</comment>
<reference evidence="7 8" key="1">
    <citation type="submission" date="2015-09" db="EMBL/GenBank/DDBJ databases">
        <authorList>
            <consortium name="Pathogen Informatics"/>
        </authorList>
    </citation>
    <scope>NUCLEOTIDE SEQUENCE [LARGE SCALE GENOMIC DNA]</scope>
    <source>
        <strain evidence="7 8">2789STDY5834855</strain>
    </source>
</reference>
<keyword evidence="3" id="KW-0808">Transferase</keyword>
<dbReference type="SUPFAM" id="SSF55874">
    <property type="entry name" value="ATPase domain of HSP90 chaperone/DNA topoisomerase II/histidine kinase"/>
    <property type="match status" value="1"/>
</dbReference>
<keyword evidence="5" id="KW-1133">Transmembrane helix</keyword>
<organism evidence="7 8">
    <name type="scientific">Clostridium disporicum</name>
    <dbReference type="NCBI Taxonomy" id="84024"/>
    <lineage>
        <taxon>Bacteria</taxon>
        <taxon>Bacillati</taxon>
        <taxon>Bacillota</taxon>
        <taxon>Clostridia</taxon>
        <taxon>Eubacteriales</taxon>
        <taxon>Clostridiaceae</taxon>
        <taxon>Clostridium</taxon>
    </lineage>
</organism>
<sequence length="588" mass="68125">MILDKNLSIKKLTILTFIIMYSLFFIMTIINLYSYSRYEFSKNDKLIKNFNTTLSQQLYEKFNNLSEVSKYPLIIPEIDKLHSTLTSDEKYDIADYNYLNYLCEMMLIQSKSINGAFIYNLSGEGVFSSRNTTNSIIKNASSEEWFSNALNDSNSITFLPNMKSEDIFQYTSSNNNSLIGVARQIINLKTQEITGILLLTLPIDELLDILTKDLPYDNQILSLYTPNGDLIISNNYEINFTQYFKDFNFISNSPVIKTITNIDPYVTTSNTIPLTNWILLSAIPNTSVYTINSLYIFSFVTNIVFCSILFLVLYNLFIQRIFNPINYLIDNMDKSNIESNLSSELLYEREDEIGILVKSYNEMKSRIHDLININYKNKIEQKDLELKQLQNQINPHFIYNTLESIHMMAELNDDEETSIMAEYFGSIIRYSMNRKVNTVKLREELNIIDNYIYLQKIRFDQLFIIENLITEDVMECEIIKMIIQPLIENAIYHGLSECSSNGKIIIQGQKVCNQLLLTISDNGIGIDTDTLKDLNDYINDKNNKFKGIALRNINRRLKLNYGEKYGLEIFSVLGKGTSMVLTLPYIVK</sequence>
<dbReference type="RefSeq" id="WP_055276273.1">
    <property type="nucleotide sequence ID" value="NZ_CYZV01000016.1"/>
</dbReference>
<accession>A0A174CWP5</accession>
<gene>
    <name evidence="7" type="primary">ypdA</name>
    <name evidence="7" type="ORF">ERS852470_01636</name>
</gene>
<dbReference type="PANTHER" id="PTHR34220">
    <property type="entry name" value="SENSOR HISTIDINE KINASE YPDA"/>
    <property type="match status" value="1"/>
</dbReference>
<dbReference type="Pfam" id="PF02518">
    <property type="entry name" value="HATPase_c"/>
    <property type="match status" value="1"/>
</dbReference>
<keyword evidence="5" id="KW-0812">Transmembrane</keyword>
<feature type="transmembrane region" description="Helical" evidence="5">
    <location>
        <begin position="12"/>
        <end position="33"/>
    </location>
</feature>
<dbReference type="Gene3D" id="6.10.340.10">
    <property type="match status" value="1"/>
</dbReference>
<dbReference type="EMBL" id="CYZV01000016">
    <property type="protein sequence ID" value="CUO17822.1"/>
    <property type="molecule type" value="Genomic_DNA"/>
</dbReference>
<keyword evidence="4 7" id="KW-0418">Kinase</keyword>
<dbReference type="InterPro" id="IPR036890">
    <property type="entry name" value="HATPase_C_sf"/>
</dbReference>
<dbReference type="Pfam" id="PF06580">
    <property type="entry name" value="His_kinase"/>
    <property type="match status" value="1"/>
</dbReference>
<dbReference type="AlphaFoldDB" id="A0A174CWP5"/>
<keyword evidence="2" id="KW-0597">Phosphoprotein</keyword>
<dbReference type="InterPro" id="IPR010559">
    <property type="entry name" value="Sig_transdc_His_kin_internal"/>
</dbReference>
<dbReference type="Gene3D" id="3.30.565.10">
    <property type="entry name" value="Histidine kinase-like ATPase, C-terminal domain"/>
    <property type="match status" value="1"/>
</dbReference>
<dbReference type="CDD" id="cd06225">
    <property type="entry name" value="HAMP"/>
    <property type="match status" value="1"/>
</dbReference>
<name>A0A174CWP5_9CLOT</name>
<proteinExistence type="predicted"/>
<keyword evidence="5" id="KW-0472">Membrane</keyword>
<dbReference type="SUPFAM" id="SSF158472">
    <property type="entry name" value="HAMP domain-like"/>
    <property type="match status" value="1"/>
</dbReference>
<feature type="domain" description="HAMP" evidence="6">
    <location>
        <begin position="319"/>
        <end position="372"/>
    </location>
</feature>
<evidence type="ECO:0000256" key="4">
    <source>
        <dbReference type="ARBA" id="ARBA00022777"/>
    </source>
</evidence>